<dbReference type="AlphaFoldDB" id="A0A1Q8Q2Q8"/>
<dbReference type="InterPro" id="IPR032750">
    <property type="entry name" value="TnsD_C"/>
</dbReference>
<evidence type="ECO:0000313" key="3">
    <source>
        <dbReference type="EMBL" id="OLN21639.1"/>
    </source>
</evidence>
<feature type="domain" description="Transposon Tn7 transposition protein TnsD C-terminal" evidence="2">
    <location>
        <begin position="205"/>
        <end position="310"/>
    </location>
</feature>
<feature type="domain" description="TniQ" evidence="1">
    <location>
        <begin position="6"/>
        <end position="158"/>
    </location>
</feature>
<keyword evidence="4" id="KW-1185">Reference proteome</keyword>
<dbReference type="EMBL" id="MSDU01000037">
    <property type="protein sequence ID" value="OLN21639.1"/>
    <property type="molecule type" value="Genomic_DNA"/>
</dbReference>
<evidence type="ECO:0000259" key="1">
    <source>
        <dbReference type="Pfam" id="PF06527"/>
    </source>
</evidence>
<dbReference type="RefSeq" id="WP_075399308.1">
    <property type="nucleotide sequence ID" value="NZ_MSDU01000037.1"/>
</dbReference>
<accession>A0A1Q8Q2Q8</accession>
<reference evidence="3 4" key="1">
    <citation type="submission" date="2016-12" db="EMBL/GenBank/DDBJ databases">
        <title>Domibacillus antri genome sequencing.</title>
        <authorList>
            <person name="Verma A."/>
            <person name="Krishnamurthi S."/>
        </authorList>
    </citation>
    <scope>NUCLEOTIDE SEQUENCE [LARGE SCALE GENOMIC DNA]</scope>
    <source>
        <strain evidence="3 4">XD80</strain>
    </source>
</reference>
<dbReference type="Proteomes" id="UP000185568">
    <property type="component" value="Unassembled WGS sequence"/>
</dbReference>
<evidence type="ECO:0008006" key="5">
    <source>
        <dbReference type="Google" id="ProtNLM"/>
    </source>
</evidence>
<protein>
    <recommendedName>
        <fullName evidence="5">Transposon Tn7 transposition protein TnsD C-termianl domain-containing protein</fullName>
    </recommendedName>
</protein>
<sequence>MLNFLPVLFQDELLVSIFSRYKNMCGMISKQAFERDLFDRLEGRKSVWLPQNLSAFVANLPPNSKITVEELIQNHTMYPYYTAFLSNQKSKLIFDCMRRKSGKAIESMVGLGGSKVKPSNVLRYCPLCFQSDMEQYGESCWRRLPQIPGAIYCPIHKVLYKDSNVLITESRNAYICADEEVCNSELVEDVHTTNFKALNLKYMKNASYLLFHNQNRLDLSFIIQFYIDRLREKQLASNMGSLYIDRLLEAFMKYYPSDYLELMQSEVNLEQEANWLRIFVRSNNKNRSPLRHLLFLQFLNVDVQTLFNTDNVIGKCSITINRSPLFSIEERRKAWLKLVEENPGANRSQLKEIGKGLHTWIYTHDWNWYNEVTPKVEKRKKRTATVDWEKRDEEYLQLAQQAVETILKAEGKPIRITPRSIRYAVGIKRSFHHPKLVKTGKYLKEVTEDIQSYRIRKIKWAINEMIKNGQRLTVYKIQLYAGFGEGNQDIKKEIERILNDYNRVELQSYKVDFKNET</sequence>
<feature type="domain" description="Transposon Tn7 transposition protein TnsD C-terminal" evidence="2">
    <location>
        <begin position="328"/>
        <end position="432"/>
    </location>
</feature>
<gene>
    <name evidence="3" type="ORF">BTO30_13820</name>
</gene>
<dbReference type="STRING" id="1714264.BTO30_13820"/>
<dbReference type="Pfam" id="PF15978">
    <property type="entry name" value="TnsD"/>
    <property type="match status" value="2"/>
</dbReference>
<dbReference type="OrthoDB" id="470139at2"/>
<evidence type="ECO:0000313" key="4">
    <source>
        <dbReference type="Proteomes" id="UP000185568"/>
    </source>
</evidence>
<dbReference type="Pfam" id="PF06527">
    <property type="entry name" value="TniQ"/>
    <property type="match status" value="1"/>
</dbReference>
<dbReference type="InterPro" id="IPR009492">
    <property type="entry name" value="TniQ"/>
</dbReference>
<proteinExistence type="predicted"/>
<evidence type="ECO:0000259" key="2">
    <source>
        <dbReference type="Pfam" id="PF15978"/>
    </source>
</evidence>
<organism evidence="3 4">
    <name type="scientific">Domibacillus antri</name>
    <dbReference type="NCBI Taxonomy" id="1714264"/>
    <lineage>
        <taxon>Bacteria</taxon>
        <taxon>Bacillati</taxon>
        <taxon>Bacillota</taxon>
        <taxon>Bacilli</taxon>
        <taxon>Bacillales</taxon>
        <taxon>Bacillaceae</taxon>
        <taxon>Domibacillus</taxon>
    </lineage>
</organism>
<comment type="caution">
    <text evidence="3">The sequence shown here is derived from an EMBL/GenBank/DDBJ whole genome shotgun (WGS) entry which is preliminary data.</text>
</comment>
<name>A0A1Q8Q2Q8_9BACI</name>